<reference evidence="2" key="2">
    <citation type="submission" date="2019-06" db="EMBL/GenBank/DDBJ databases">
        <title>Co-occurence of chitin degradation, pigmentation and bioactivity in marine Pseudoalteromonas.</title>
        <authorList>
            <person name="Sonnenschein E.C."/>
            <person name="Bech P.K."/>
        </authorList>
    </citation>
    <scope>NUCLEOTIDE SEQUENCE [LARGE SCALE GENOMIC DNA]</scope>
    <source>
        <strain evidence="2">S2676</strain>
    </source>
</reference>
<evidence type="ECO:0008006" key="3">
    <source>
        <dbReference type="Google" id="ProtNLM"/>
    </source>
</evidence>
<proteinExistence type="predicted"/>
<dbReference type="Proteomes" id="UP000310249">
    <property type="component" value="Unassembled WGS sequence"/>
</dbReference>
<name>A0A5S3WGG3_9GAMM</name>
<reference evidence="1 2" key="1">
    <citation type="submission" date="2018-01" db="EMBL/GenBank/DDBJ databases">
        <authorList>
            <person name="Paulsen S."/>
            <person name="Gram L.K."/>
        </authorList>
    </citation>
    <scope>NUCLEOTIDE SEQUENCE [LARGE SCALE GENOMIC DNA]</scope>
    <source>
        <strain evidence="1 2">S2676</strain>
    </source>
</reference>
<dbReference type="AlphaFoldDB" id="A0A5S3WGG3"/>
<sequence>MEHPSALLREKHCKDLVVLIFVGILKVRVVIDDLTMRRLVLCLLVVCSFHLKSAELYPGPPAAASDYAFLIGHWQCRYEQLDPQGKTFFSAPCRWQAEYAFDNKMVVDDFSLLDAQGKVTYAGRTLRTFSLQDKRWHQVFLPVQMSATLNPFTAHRDKEGVHLEVEQRLPNGKLQPARFRFSQISDKGFVWESSKHIEGSDNWYVDMRIRAHRLSLN</sequence>
<comment type="caution">
    <text evidence="1">The sequence shown here is derived from an EMBL/GenBank/DDBJ whole genome shotgun (WGS) entry which is preliminary data.</text>
</comment>
<accession>A0A5S3WGG3</accession>
<evidence type="ECO:0000313" key="2">
    <source>
        <dbReference type="Proteomes" id="UP000310249"/>
    </source>
</evidence>
<protein>
    <recommendedName>
        <fullName evidence="3">DUF1579 domain-containing protein</fullName>
    </recommendedName>
</protein>
<dbReference type="RefSeq" id="WP_138552667.1">
    <property type="nucleotide sequence ID" value="NZ_PNCH01000040.1"/>
</dbReference>
<gene>
    <name evidence="1" type="ORF">CWB99_20160</name>
</gene>
<dbReference type="OrthoDB" id="6289167at2"/>
<evidence type="ECO:0000313" key="1">
    <source>
        <dbReference type="EMBL" id="TMP25929.1"/>
    </source>
</evidence>
<organism evidence="1 2">
    <name type="scientific">Pseudoalteromonas rubra</name>
    <dbReference type="NCBI Taxonomy" id="43658"/>
    <lineage>
        <taxon>Bacteria</taxon>
        <taxon>Pseudomonadati</taxon>
        <taxon>Pseudomonadota</taxon>
        <taxon>Gammaproteobacteria</taxon>
        <taxon>Alteromonadales</taxon>
        <taxon>Pseudoalteromonadaceae</taxon>
        <taxon>Pseudoalteromonas</taxon>
    </lineage>
</organism>
<dbReference type="EMBL" id="PNCI01000055">
    <property type="protein sequence ID" value="TMP25929.1"/>
    <property type="molecule type" value="Genomic_DNA"/>
</dbReference>